<dbReference type="PANTHER" id="PTHR33069:SF3">
    <property type="entry name" value="DYNEIN HEAVY CHAIN TAIL DOMAIN-CONTAINING PROTEIN"/>
    <property type="match status" value="1"/>
</dbReference>
<gene>
    <name evidence="1" type="ORF">PSTG_13789</name>
</gene>
<reference evidence="2" key="1">
    <citation type="submission" date="2014-03" db="EMBL/GenBank/DDBJ databases">
        <title>The Genome Sequence of Puccinia striiformis f. sp. tritici PST-78.</title>
        <authorList>
            <consortium name="The Broad Institute Genome Sequencing Platform"/>
            <person name="Cuomo C."/>
            <person name="Hulbert S."/>
            <person name="Chen X."/>
            <person name="Walker B."/>
            <person name="Young S.K."/>
            <person name="Zeng Q."/>
            <person name="Gargeya S."/>
            <person name="Fitzgerald M."/>
            <person name="Haas B."/>
            <person name="Abouelleil A."/>
            <person name="Alvarado L."/>
            <person name="Arachchi H.M."/>
            <person name="Berlin A.M."/>
            <person name="Chapman S.B."/>
            <person name="Goldberg J."/>
            <person name="Griggs A."/>
            <person name="Gujja S."/>
            <person name="Hansen M."/>
            <person name="Howarth C."/>
            <person name="Imamovic A."/>
            <person name="Larimer J."/>
            <person name="McCowan C."/>
            <person name="Montmayeur A."/>
            <person name="Murphy C."/>
            <person name="Neiman D."/>
            <person name="Pearson M."/>
            <person name="Priest M."/>
            <person name="Roberts A."/>
            <person name="Saif S."/>
            <person name="Shea T."/>
            <person name="Sisk P."/>
            <person name="Sykes S."/>
            <person name="Wortman J."/>
            <person name="Nusbaum C."/>
            <person name="Birren B."/>
        </authorList>
    </citation>
    <scope>NUCLEOTIDE SEQUENCE [LARGE SCALE GENOMIC DNA]</scope>
    <source>
        <strain evidence="2">race PST-78</strain>
    </source>
</reference>
<sequence length="436" mass="49233">MSDSGLEIEQAKRIQALYSAAQAFEAMRQKYELPLEDDPIGHPDLTIDDMGEKSKIWETLESKLLPSINQQFTSLITSLDVQDSEKHPTPNLELSLEILSNLDQTLESTISSARSFAMESPSPDGKHDHHLKKCKAFRLSQLGMNIQGLTHIRSRSVFQCCQEVLQWCGLSMAALDDPLTGQQASMSQRFIRILVTEGSNSIENTIRWSRKSDWAIIHEDWLGVTESLTKILKDLTVVANPTIDLTSYLSTLTVNRTEERDQIDMADTRTRSDAIKKGLIEMVISTILPLAKLARILVKKVLRMIPKKPMYDLDTEINSETIQYLRRTFFPISRRLDDLVFHLQHIHLGHRVITVAILDSLREPLGILLVAISKTLTDLESHLIPSLNGVEPASTEKDFNTWSLALKELWVTTTLRSLDLISSLEVATDQQLAPED</sequence>
<comment type="caution">
    <text evidence="1">The sequence shown here is derived from an EMBL/GenBank/DDBJ whole genome shotgun (WGS) entry which is preliminary data.</text>
</comment>
<evidence type="ECO:0000313" key="2">
    <source>
        <dbReference type="Proteomes" id="UP000054564"/>
    </source>
</evidence>
<dbReference type="PANTHER" id="PTHR33069">
    <property type="entry name" value="CHROMOSOME 7, WHOLE GENOME SHOTGUN SEQUENCE-RELATED"/>
    <property type="match status" value="1"/>
</dbReference>
<dbReference type="OrthoDB" id="2496543at2759"/>
<proteinExistence type="predicted"/>
<dbReference type="AlphaFoldDB" id="A0A0L0V0K0"/>
<name>A0A0L0V0K0_9BASI</name>
<protein>
    <submittedName>
        <fullName evidence="1">Uncharacterized protein</fullName>
    </submittedName>
</protein>
<accession>A0A0L0V0K0</accession>
<dbReference type="Proteomes" id="UP000054564">
    <property type="component" value="Unassembled WGS sequence"/>
</dbReference>
<evidence type="ECO:0000313" key="1">
    <source>
        <dbReference type="EMBL" id="KNE92808.1"/>
    </source>
</evidence>
<keyword evidence="2" id="KW-1185">Reference proteome</keyword>
<organism evidence="1 2">
    <name type="scientific">Puccinia striiformis f. sp. tritici PST-78</name>
    <dbReference type="NCBI Taxonomy" id="1165861"/>
    <lineage>
        <taxon>Eukaryota</taxon>
        <taxon>Fungi</taxon>
        <taxon>Dikarya</taxon>
        <taxon>Basidiomycota</taxon>
        <taxon>Pucciniomycotina</taxon>
        <taxon>Pucciniomycetes</taxon>
        <taxon>Pucciniales</taxon>
        <taxon>Pucciniaceae</taxon>
        <taxon>Puccinia</taxon>
    </lineage>
</organism>
<dbReference type="EMBL" id="AJIL01000153">
    <property type="protein sequence ID" value="KNE92808.1"/>
    <property type="molecule type" value="Genomic_DNA"/>
</dbReference>